<comment type="caution">
    <text evidence="2">The sequence shown here is derived from an EMBL/GenBank/DDBJ whole genome shotgun (WGS) entry which is preliminary data.</text>
</comment>
<feature type="compositionally biased region" description="Basic and acidic residues" evidence="1">
    <location>
        <begin position="135"/>
        <end position="161"/>
    </location>
</feature>
<dbReference type="EMBL" id="LNRQ01000009">
    <property type="protein sequence ID" value="KZM82704.1"/>
    <property type="molecule type" value="Genomic_DNA"/>
</dbReference>
<evidence type="ECO:0000313" key="2">
    <source>
        <dbReference type="EMBL" id="KZM82704.1"/>
    </source>
</evidence>
<feature type="region of interest" description="Disordered" evidence="1">
    <location>
        <begin position="284"/>
        <end position="327"/>
    </location>
</feature>
<feature type="region of interest" description="Disordered" evidence="1">
    <location>
        <begin position="244"/>
        <end position="265"/>
    </location>
</feature>
<evidence type="ECO:0000256" key="1">
    <source>
        <dbReference type="SAM" id="MobiDB-lite"/>
    </source>
</evidence>
<dbReference type="Gramene" id="KZM82704">
    <property type="protein sequence ID" value="KZM82704"/>
    <property type="gene ID" value="DCAR_030273"/>
</dbReference>
<proteinExistence type="predicted"/>
<feature type="compositionally biased region" description="Basic residues" evidence="1">
    <location>
        <begin position="18"/>
        <end position="29"/>
    </location>
</feature>
<feature type="region of interest" description="Disordered" evidence="1">
    <location>
        <begin position="1"/>
        <end position="43"/>
    </location>
</feature>
<protein>
    <submittedName>
        <fullName evidence="2">Uncharacterized protein</fullName>
    </submittedName>
</protein>
<organism evidence="2">
    <name type="scientific">Daucus carota subsp. sativus</name>
    <name type="common">Carrot</name>
    <dbReference type="NCBI Taxonomy" id="79200"/>
    <lineage>
        <taxon>Eukaryota</taxon>
        <taxon>Viridiplantae</taxon>
        <taxon>Streptophyta</taxon>
        <taxon>Embryophyta</taxon>
        <taxon>Tracheophyta</taxon>
        <taxon>Spermatophyta</taxon>
        <taxon>Magnoliopsida</taxon>
        <taxon>eudicotyledons</taxon>
        <taxon>Gunneridae</taxon>
        <taxon>Pentapetalae</taxon>
        <taxon>asterids</taxon>
        <taxon>campanulids</taxon>
        <taxon>Apiales</taxon>
        <taxon>Apiaceae</taxon>
        <taxon>Apioideae</taxon>
        <taxon>Scandiceae</taxon>
        <taxon>Daucinae</taxon>
        <taxon>Daucus</taxon>
        <taxon>Daucus sect. Daucus</taxon>
    </lineage>
</organism>
<accession>A0A175YGA4</accession>
<dbReference type="AlphaFoldDB" id="A0A175YGA4"/>
<feature type="compositionally biased region" description="Low complexity" evidence="1">
    <location>
        <begin position="62"/>
        <end position="94"/>
    </location>
</feature>
<name>A0A175YGA4_DAUCS</name>
<feature type="compositionally biased region" description="Basic and acidic residues" evidence="1">
    <location>
        <begin position="111"/>
        <end position="126"/>
    </location>
</feature>
<gene>
    <name evidence="2" type="ORF">DCAR_030273</name>
</gene>
<sequence>MEHDEQTSTPNKSEGSARKKFKRLRHKVTAGKLFYSDEDEQESYSILELYRTEYEAAQLENQAAQTQPQDQAAQTQPHDQGPHDQAPQDQAPQDQDTEPQDEAAQDQNTEPQDHNQAEDDRDHNQNEQESQEEAQNEHESQNEQKADNIKEDTHNAHDHPVTKRPNIKLPTKKQAQENYEMFYVDRVRHKGIKLVERRFPSFRGWTEDKLKERQAIDVYGGPFGLGYVMVPLREVPSQTPKQYAKASNQNKEAPMQNPDWDDWNAHQNDDVLWEEYENRHKQAAANGCETFNENNDPKDMPGAGEQEEPDIEVDKQNGNPQASGAKDVVENLREMAQDLIETKLLFDTELKLALDKEPTNS</sequence>
<feature type="region of interest" description="Disordered" evidence="1">
    <location>
        <begin position="58"/>
        <end position="173"/>
    </location>
</feature>
<dbReference type="STRING" id="79200.A0A175YGA4"/>
<feature type="compositionally biased region" description="Acidic residues" evidence="1">
    <location>
        <begin position="95"/>
        <end position="104"/>
    </location>
</feature>
<reference evidence="2" key="1">
    <citation type="journal article" date="2016" name="Nat. Genet.">
        <title>A high-quality carrot genome assembly provides new insights into carotenoid accumulation and asterid genome evolution.</title>
        <authorList>
            <person name="Iorizzo M."/>
            <person name="Ellison S."/>
            <person name="Senalik D."/>
            <person name="Zeng P."/>
            <person name="Satapoomin P."/>
            <person name="Huang J."/>
            <person name="Bowman M."/>
            <person name="Iovene M."/>
            <person name="Sanseverino W."/>
            <person name="Cavagnaro P."/>
            <person name="Yildiz M."/>
            <person name="Macko-Podgorni A."/>
            <person name="Moranska E."/>
            <person name="Grzebelus E."/>
            <person name="Grzebelus D."/>
            <person name="Ashrafi H."/>
            <person name="Zheng Z."/>
            <person name="Cheng S."/>
            <person name="Spooner D."/>
            <person name="Van Deynze A."/>
            <person name="Simon P."/>
        </authorList>
    </citation>
    <scope>NUCLEOTIDE SEQUENCE [LARGE SCALE GENOMIC DNA]</scope>
    <source>
        <tissue evidence="2">Leaf</tissue>
    </source>
</reference>